<accession>A0A381VAB7</accession>
<proteinExistence type="predicted"/>
<feature type="compositionally biased region" description="Acidic residues" evidence="1">
    <location>
        <begin position="19"/>
        <end position="29"/>
    </location>
</feature>
<evidence type="ECO:0000313" key="2">
    <source>
        <dbReference type="EMBL" id="SVA37302.1"/>
    </source>
</evidence>
<gene>
    <name evidence="2" type="ORF">METZ01_LOCUS90156</name>
</gene>
<organism evidence="2">
    <name type="scientific">marine metagenome</name>
    <dbReference type="NCBI Taxonomy" id="408172"/>
    <lineage>
        <taxon>unclassified sequences</taxon>
        <taxon>metagenomes</taxon>
        <taxon>ecological metagenomes</taxon>
    </lineage>
</organism>
<dbReference type="AlphaFoldDB" id="A0A381VAB7"/>
<dbReference type="EMBL" id="UINC01008282">
    <property type="protein sequence ID" value="SVA37302.1"/>
    <property type="molecule type" value="Genomic_DNA"/>
</dbReference>
<evidence type="ECO:0000256" key="1">
    <source>
        <dbReference type="SAM" id="MobiDB-lite"/>
    </source>
</evidence>
<feature type="compositionally biased region" description="Basic and acidic residues" evidence="1">
    <location>
        <begin position="8"/>
        <end position="18"/>
    </location>
</feature>
<feature type="region of interest" description="Disordered" evidence="1">
    <location>
        <begin position="1"/>
        <end position="43"/>
    </location>
</feature>
<name>A0A381VAB7_9ZZZZ</name>
<sequence length="43" mass="5060">MTELNGDGNRDRGHYGEDESKDDPEPEPEDDKRYGEEDEYPSW</sequence>
<protein>
    <submittedName>
        <fullName evidence="2">Uncharacterized protein</fullName>
    </submittedName>
</protein>
<reference evidence="2" key="1">
    <citation type="submission" date="2018-05" db="EMBL/GenBank/DDBJ databases">
        <authorList>
            <person name="Lanie J.A."/>
            <person name="Ng W.-L."/>
            <person name="Kazmierczak K.M."/>
            <person name="Andrzejewski T.M."/>
            <person name="Davidsen T.M."/>
            <person name="Wayne K.J."/>
            <person name="Tettelin H."/>
            <person name="Glass J.I."/>
            <person name="Rusch D."/>
            <person name="Podicherti R."/>
            <person name="Tsui H.-C.T."/>
            <person name="Winkler M.E."/>
        </authorList>
    </citation>
    <scope>NUCLEOTIDE SEQUENCE</scope>
</reference>